<keyword evidence="1" id="KW-0472">Membrane</keyword>
<dbReference type="EMBL" id="CAXAJV020001300">
    <property type="protein sequence ID" value="CAL7950050.1"/>
    <property type="molecule type" value="Genomic_DNA"/>
</dbReference>
<proteinExistence type="predicted"/>
<sequence length="280" mass="32779">MFLTAFNANFLRRSNAIFLGSLAMAPYRIVSRANIVESFRFTERCSVDVACVSRALYIHYFPLGLEPEGGLAIDTPEPPSSRKADRFLEDVAFYRYLFLFTFSFFRRFLSVVRAFFHTFCFVSYCFVRLLAVCRDETRRTVLRVRARESDESRNHAYTRGLAIRGSEGHLDACVRKRKAAQHIEHTRIHTHTHTHTHTRTHSHTRTHVHTYIQRQRRRGDARTLFQLTEVHNYRRAPGVDASTLVHVDGHCACMCVFRLQLLPIKKEEKKSNRRLKERFG</sequence>
<accession>A0ABP1P9W8</accession>
<evidence type="ECO:0000256" key="1">
    <source>
        <dbReference type="SAM" id="Phobius"/>
    </source>
</evidence>
<reference evidence="2 3" key="1">
    <citation type="submission" date="2024-08" db="EMBL/GenBank/DDBJ databases">
        <authorList>
            <person name="Will J Nash"/>
            <person name="Angela Man"/>
            <person name="Seanna McTaggart"/>
            <person name="Kendall Baker"/>
            <person name="Tom Barker"/>
            <person name="Leah Catchpole"/>
            <person name="Alex Durrant"/>
            <person name="Karim Gharbi"/>
            <person name="Naomi Irish"/>
            <person name="Gemy Kaithakottil"/>
            <person name="Debby Ku"/>
            <person name="Aaliyah Providence"/>
            <person name="Felix Shaw"/>
            <person name="David Swarbreck"/>
            <person name="Chris Watkins"/>
            <person name="Ann M. McCartney"/>
            <person name="Giulio Formenti"/>
            <person name="Alice Mouton"/>
            <person name="Noel Vella"/>
            <person name="Bjorn M von Reumont"/>
            <person name="Adriana Vella"/>
            <person name="Wilfried Haerty"/>
        </authorList>
    </citation>
    <scope>NUCLEOTIDE SEQUENCE [LARGE SCALE GENOMIC DNA]</scope>
</reference>
<evidence type="ECO:0000313" key="2">
    <source>
        <dbReference type="EMBL" id="CAL7950050.1"/>
    </source>
</evidence>
<name>A0ABP1P9W8_XYLVO</name>
<keyword evidence="1" id="KW-0812">Transmembrane</keyword>
<feature type="transmembrane region" description="Helical" evidence="1">
    <location>
        <begin position="115"/>
        <end position="133"/>
    </location>
</feature>
<protein>
    <submittedName>
        <fullName evidence="2">Uncharacterized protein</fullName>
    </submittedName>
</protein>
<organism evidence="2 3">
    <name type="scientific">Xylocopa violacea</name>
    <name type="common">Violet carpenter bee</name>
    <name type="synonym">Apis violacea</name>
    <dbReference type="NCBI Taxonomy" id="135666"/>
    <lineage>
        <taxon>Eukaryota</taxon>
        <taxon>Metazoa</taxon>
        <taxon>Ecdysozoa</taxon>
        <taxon>Arthropoda</taxon>
        <taxon>Hexapoda</taxon>
        <taxon>Insecta</taxon>
        <taxon>Pterygota</taxon>
        <taxon>Neoptera</taxon>
        <taxon>Endopterygota</taxon>
        <taxon>Hymenoptera</taxon>
        <taxon>Apocrita</taxon>
        <taxon>Aculeata</taxon>
        <taxon>Apoidea</taxon>
        <taxon>Anthophila</taxon>
        <taxon>Apidae</taxon>
        <taxon>Xylocopa</taxon>
        <taxon>Xylocopa</taxon>
    </lineage>
</organism>
<evidence type="ECO:0000313" key="3">
    <source>
        <dbReference type="Proteomes" id="UP001642520"/>
    </source>
</evidence>
<keyword evidence="3" id="KW-1185">Reference proteome</keyword>
<keyword evidence="1" id="KW-1133">Transmembrane helix</keyword>
<dbReference type="Proteomes" id="UP001642520">
    <property type="component" value="Unassembled WGS sequence"/>
</dbReference>
<gene>
    <name evidence="2" type="ORF">XYLVIOL_LOCUS9737</name>
</gene>
<comment type="caution">
    <text evidence="2">The sequence shown here is derived from an EMBL/GenBank/DDBJ whole genome shotgun (WGS) entry which is preliminary data.</text>
</comment>